<evidence type="ECO:0000313" key="3">
    <source>
        <dbReference type="Proteomes" id="UP000054321"/>
    </source>
</evidence>
<keyword evidence="3" id="KW-1185">Reference proteome</keyword>
<name>A0A0C3DBR4_OIDMZ</name>
<reference evidence="2 3" key="1">
    <citation type="submission" date="2014-04" db="EMBL/GenBank/DDBJ databases">
        <authorList>
            <consortium name="DOE Joint Genome Institute"/>
            <person name="Kuo A."/>
            <person name="Martino E."/>
            <person name="Perotto S."/>
            <person name="Kohler A."/>
            <person name="Nagy L.G."/>
            <person name="Floudas D."/>
            <person name="Copeland A."/>
            <person name="Barry K.W."/>
            <person name="Cichocki N."/>
            <person name="Veneault-Fourrey C."/>
            <person name="LaButti K."/>
            <person name="Lindquist E.A."/>
            <person name="Lipzen A."/>
            <person name="Lundell T."/>
            <person name="Morin E."/>
            <person name="Murat C."/>
            <person name="Sun H."/>
            <person name="Tunlid A."/>
            <person name="Henrissat B."/>
            <person name="Grigoriev I.V."/>
            <person name="Hibbett D.S."/>
            <person name="Martin F."/>
            <person name="Nordberg H.P."/>
            <person name="Cantor M.N."/>
            <person name="Hua S.X."/>
        </authorList>
    </citation>
    <scope>NUCLEOTIDE SEQUENCE [LARGE SCALE GENOMIC DNA]</scope>
    <source>
        <strain evidence="2 3">Zn</strain>
    </source>
</reference>
<gene>
    <name evidence="2" type="ORF">OIDMADRAFT_56524</name>
</gene>
<dbReference type="InParanoid" id="A0A0C3DBR4"/>
<feature type="region of interest" description="Disordered" evidence="1">
    <location>
        <begin position="1"/>
        <end position="52"/>
    </location>
</feature>
<feature type="compositionally biased region" description="Basic and acidic residues" evidence="1">
    <location>
        <begin position="39"/>
        <end position="50"/>
    </location>
</feature>
<reference evidence="3" key="2">
    <citation type="submission" date="2015-01" db="EMBL/GenBank/DDBJ databases">
        <title>Evolutionary Origins and Diversification of the Mycorrhizal Mutualists.</title>
        <authorList>
            <consortium name="DOE Joint Genome Institute"/>
            <consortium name="Mycorrhizal Genomics Consortium"/>
            <person name="Kohler A."/>
            <person name="Kuo A."/>
            <person name="Nagy L.G."/>
            <person name="Floudas D."/>
            <person name="Copeland A."/>
            <person name="Barry K.W."/>
            <person name="Cichocki N."/>
            <person name="Veneault-Fourrey C."/>
            <person name="LaButti K."/>
            <person name="Lindquist E.A."/>
            <person name="Lipzen A."/>
            <person name="Lundell T."/>
            <person name="Morin E."/>
            <person name="Murat C."/>
            <person name="Riley R."/>
            <person name="Ohm R."/>
            <person name="Sun H."/>
            <person name="Tunlid A."/>
            <person name="Henrissat B."/>
            <person name="Grigoriev I.V."/>
            <person name="Hibbett D.S."/>
            <person name="Martin F."/>
        </authorList>
    </citation>
    <scope>NUCLEOTIDE SEQUENCE [LARGE SCALE GENOMIC DNA]</scope>
    <source>
        <strain evidence="3">Zn</strain>
    </source>
</reference>
<proteinExistence type="predicted"/>
<accession>A0A0C3DBR4</accession>
<evidence type="ECO:0000256" key="1">
    <source>
        <dbReference type="SAM" id="MobiDB-lite"/>
    </source>
</evidence>
<dbReference type="AlphaFoldDB" id="A0A0C3DBR4"/>
<organism evidence="2 3">
    <name type="scientific">Oidiodendron maius (strain Zn)</name>
    <dbReference type="NCBI Taxonomy" id="913774"/>
    <lineage>
        <taxon>Eukaryota</taxon>
        <taxon>Fungi</taxon>
        <taxon>Dikarya</taxon>
        <taxon>Ascomycota</taxon>
        <taxon>Pezizomycotina</taxon>
        <taxon>Leotiomycetes</taxon>
        <taxon>Leotiomycetes incertae sedis</taxon>
        <taxon>Myxotrichaceae</taxon>
        <taxon>Oidiodendron</taxon>
    </lineage>
</organism>
<feature type="compositionally biased region" description="Basic residues" evidence="1">
    <location>
        <begin position="29"/>
        <end position="38"/>
    </location>
</feature>
<dbReference type="Proteomes" id="UP000054321">
    <property type="component" value="Unassembled WGS sequence"/>
</dbReference>
<dbReference type="EMBL" id="KN832879">
    <property type="protein sequence ID" value="KIM99387.1"/>
    <property type="molecule type" value="Genomic_DNA"/>
</dbReference>
<dbReference type="PANTHER" id="PTHR40618">
    <property type="entry name" value="B-ZIP TRANSCRIPTION FACTOR (EUROFUNG)-RELATED"/>
    <property type="match status" value="1"/>
</dbReference>
<evidence type="ECO:0000313" key="2">
    <source>
        <dbReference type="EMBL" id="KIM99387.1"/>
    </source>
</evidence>
<dbReference type="HOGENOM" id="CLU_518842_0_0_1"/>
<dbReference type="PANTHER" id="PTHR40618:SF1">
    <property type="entry name" value="B-ZIP TRANSCRIPTION FACTOR (EUROFUNG)"/>
    <property type="match status" value="1"/>
</dbReference>
<protein>
    <recommendedName>
        <fullName evidence="4">BZIP domain-containing protein</fullName>
    </recommendedName>
</protein>
<evidence type="ECO:0008006" key="4">
    <source>
        <dbReference type="Google" id="ProtNLM"/>
    </source>
</evidence>
<dbReference type="OrthoDB" id="545169at2759"/>
<sequence length="525" mass="57986">MATHLMASEHEYAPGTTPSNDLGGSSAACRRRRGRPRRRSEGETSADKRRAQGRIIQNAFQRRKRAITASLEQQNVALVNIIEQMSAGFTDLADELVRSANFRSDRALTYHLTLATRRFVELARMASQQPVPGSGPAEASFNGIHTTPALLLLAGHTIQAATEATTSVGASPLSWQHHQPLQTFYDAVFVSHDPLRDEQALGASSLMQPLGTLPRTLPPFSVESAAVRYPFGSRLLLYTLEFVYFSLLGWDNNAPHLASQIFRLTLAEHTRPQILSAIRWYLGPGYSYTASLGALFHESFESHGLSDSVPTKESSLDPISSRDTWTFGDAVFPFRQCREKEEYLSAYEVEEYLKSQAHSEIDGDTLRIKIKASHHPPASRYHENLTASILYPPQDKDESIISTDTSHSNVPISSLDVCDLPSANNSNLRSAQSTAECSSLERADRPLINDGVRGNQEEGVRTSLPDVTANFVPITRPLQPHHDLLIAIDIKSFMQRLSTTSTCLTHGPGYPRSKIDQLILDSAVL</sequence>